<protein>
    <submittedName>
        <fullName evidence="1">Uncharacterized protein</fullName>
    </submittedName>
</protein>
<name>A0ABD2B0G2_VESMC</name>
<evidence type="ECO:0000313" key="2">
    <source>
        <dbReference type="Proteomes" id="UP001607303"/>
    </source>
</evidence>
<dbReference type="AlphaFoldDB" id="A0ABD2B0G2"/>
<evidence type="ECO:0000313" key="1">
    <source>
        <dbReference type="EMBL" id="KAL2726349.1"/>
    </source>
</evidence>
<reference evidence="1 2" key="1">
    <citation type="journal article" date="2024" name="Ann. Entomol. Soc. Am.">
        <title>Genomic analyses of the southern and eastern yellowjacket wasps (Hymenoptera: Vespidae) reveal evolutionary signatures of social life.</title>
        <authorList>
            <person name="Catto M.A."/>
            <person name="Caine P.B."/>
            <person name="Orr S.E."/>
            <person name="Hunt B.G."/>
            <person name="Goodisman M.A.D."/>
        </authorList>
    </citation>
    <scope>NUCLEOTIDE SEQUENCE [LARGE SCALE GENOMIC DNA]</scope>
    <source>
        <strain evidence="1">232</strain>
        <tissue evidence="1">Head and thorax</tissue>
    </source>
</reference>
<dbReference type="Proteomes" id="UP001607303">
    <property type="component" value="Unassembled WGS sequence"/>
</dbReference>
<accession>A0ABD2B0G2</accession>
<sequence length="69" mass="7847">MGVYNSVTIGQILMRKIRACRARRALSNDPGPVFLDAILSEKKIVKEQFYFPLLPINRYNSAPIGRILI</sequence>
<dbReference type="EMBL" id="JAYRBN010000107">
    <property type="protein sequence ID" value="KAL2726349.1"/>
    <property type="molecule type" value="Genomic_DNA"/>
</dbReference>
<comment type="caution">
    <text evidence="1">The sequence shown here is derived from an EMBL/GenBank/DDBJ whole genome shotgun (WGS) entry which is preliminary data.</text>
</comment>
<organism evidence="1 2">
    <name type="scientific">Vespula maculifrons</name>
    <name type="common">Eastern yellow jacket</name>
    <name type="synonym">Wasp</name>
    <dbReference type="NCBI Taxonomy" id="7453"/>
    <lineage>
        <taxon>Eukaryota</taxon>
        <taxon>Metazoa</taxon>
        <taxon>Ecdysozoa</taxon>
        <taxon>Arthropoda</taxon>
        <taxon>Hexapoda</taxon>
        <taxon>Insecta</taxon>
        <taxon>Pterygota</taxon>
        <taxon>Neoptera</taxon>
        <taxon>Endopterygota</taxon>
        <taxon>Hymenoptera</taxon>
        <taxon>Apocrita</taxon>
        <taxon>Aculeata</taxon>
        <taxon>Vespoidea</taxon>
        <taxon>Vespidae</taxon>
        <taxon>Vespinae</taxon>
        <taxon>Vespula</taxon>
    </lineage>
</organism>
<keyword evidence="2" id="KW-1185">Reference proteome</keyword>
<gene>
    <name evidence="1" type="ORF">V1477_017776</name>
</gene>
<proteinExistence type="predicted"/>